<gene>
    <name evidence="3" type="ORF">J2S42_007479</name>
</gene>
<dbReference type="InterPro" id="IPR001509">
    <property type="entry name" value="Epimerase_deHydtase"/>
</dbReference>
<protein>
    <submittedName>
        <fullName evidence="3">Nucleoside-diphosphate-sugar epimerase</fullName>
    </submittedName>
</protein>
<evidence type="ECO:0000259" key="2">
    <source>
        <dbReference type="Pfam" id="PF01370"/>
    </source>
</evidence>
<keyword evidence="4" id="KW-1185">Reference proteome</keyword>
<evidence type="ECO:0000256" key="1">
    <source>
        <dbReference type="SAM" id="MobiDB-lite"/>
    </source>
</evidence>
<dbReference type="InterPro" id="IPR036291">
    <property type="entry name" value="NAD(P)-bd_dom_sf"/>
</dbReference>
<dbReference type="GO" id="GO:0005737">
    <property type="term" value="C:cytoplasm"/>
    <property type="evidence" value="ECO:0007669"/>
    <property type="project" value="TreeGrafter"/>
</dbReference>
<feature type="region of interest" description="Disordered" evidence="1">
    <location>
        <begin position="327"/>
        <end position="347"/>
    </location>
</feature>
<evidence type="ECO:0000313" key="4">
    <source>
        <dbReference type="Proteomes" id="UP001240236"/>
    </source>
</evidence>
<dbReference type="AlphaFoldDB" id="A0AAE3W985"/>
<dbReference type="Proteomes" id="UP001240236">
    <property type="component" value="Unassembled WGS sequence"/>
</dbReference>
<dbReference type="RefSeq" id="WP_307247067.1">
    <property type="nucleotide sequence ID" value="NZ_JAUSUZ010000001.1"/>
</dbReference>
<dbReference type="PANTHER" id="PTHR48079">
    <property type="entry name" value="PROTEIN YEEZ"/>
    <property type="match status" value="1"/>
</dbReference>
<proteinExistence type="predicted"/>
<name>A0AAE3W985_9ACTN</name>
<dbReference type="EMBL" id="JAUSUZ010000001">
    <property type="protein sequence ID" value="MDQ0370810.1"/>
    <property type="molecule type" value="Genomic_DNA"/>
</dbReference>
<feature type="domain" description="NAD-dependent epimerase/dehydratase" evidence="2">
    <location>
        <begin position="3"/>
        <end position="236"/>
    </location>
</feature>
<dbReference type="SUPFAM" id="SSF51735">
    <property type="entry name" value="NAD(P)-binding Rossmann-fold domains"/>
    <property type="match status" value="1"/>
</dbReference>
<feature type="compositionally biased region" description="Basic and acidic residues" evidence="1">
    <location>
        <begin position="124"/>
        <end position="134"/>
    </location>
</feature>
<feature type="region of interest" description="Disordered" evidence="1">
    <location>
        <begin position="123"/>
        <end position="143"/>
    </location>
</feature>
<sequence length="347" mass="36757">MRILVTGATGNVGTAVLRRLSAEPDIEIIGVARRVPALGAGAPYDGVRWHAADLGDPAVVAPLAGWLDGVDAVIHLAWQIQPSHDRERLRRTNVDGTRHVLEAVRRAGVPVLAHASSVGVYGEGPKDRAVDESHPATGIPTSSYSRDKVAAEELLRAADGPRVVLLRPGLIFQHDAGSGIARLFLGPLLPVSLLRFRRVPLIPDHPRLRVQAVHADDVADAYLRAIRADVSGAFNIVADPVLEPAGLAHRFHGRTVPVPLGMLRGLAAATWRARLQPTDAGWLDLAVGVPLLDAGRAASELGWAPRHDAWAALDELVQGMSQHAGTASAALRPSSVTGLLPGHRDPA</sequence>
<comment type="caution">
    <text evidence="3">The sequence shown here is derived from an EMBL/GenBank/DDBJ whole genome shotgun (WGS) entry which is preliminary data.</text>
</comment>
<organism evidence="3 4">
    <name type="scientific">Catenuloplanes indicus</name>
    <dbReference type="NCBI Taxonomy" id="137267"/>
    <lineage>
        <taxon>Bacteria</taxon>
        <taxon>Bacillati</taxon>
        <taxon>Actinomycetota</taxon>
        <taxon>Actinomycetes</taxon>
        <taxon>Micromonosporales</taxon>
        <taxon>Micromonosporaceae</taxon>
        <taxon>Catenuloplanes</taxon>
    </lineage>
</organism>
<evidence type="ECO:0000313" key="3">
    <source>
        <dbReference type="EMBL" id="MDQ0370810.1"/>
    </source>
</evidence>
<dbReference type="Pfam" id="PF01370">
    <property type="entry name" value="Epimerase"/>
    <property type="match status" value="1"/>
</dbReference>
<dbReference type="GO" id="GO:0004029">
    <property type="term" value="F:aldehyde dehydrogenase (NAD+) activity"/>
    <property type="evidence" value="ECO:0007669"/>
    <property type="project" value="TreeGrafter"/>
</dbReference>
<accession>A0AAE3W985</accession>
<dbReference type="PANTHER" id="PTHR48079:SF6">
    <property type="entry name" value="NAD(P)-BINDING DOMAIN-CONTAINING PROTEIN-RELATED"/>
    <property type="match status" value="1"/>
</dbReference>
<dbReference type="InterPro" id="IPR051783">
    <property type="entry name" value="NAD(P)-dependent_oxidoreduct"/>
</dbReference>
<reference evidence="3 4" key="1">
    <citation type="submission" date="2023-07" db="EMBL/GenBank/DDBJ databases">
        <title>Sequencing the genomes of 1000 actinobacteria strains.</title>
        <authorList>
            <person name="Klenk H.-P."/>
        </authorList>
    </citation>
    <scope>NUCLEOTIDE SEQUENCE [LARGE SCALE GENOMIC DNA]</scope>
    <source>
        <strain evidence="3 4">DSM 44709</strain>
    </source>
</reference>
<dbReference type="Gene3D" id="3.40.50.720">
    <property type="entry name" value="NAD(P)-binding Rossmann-like Domain"/>
    <property type="match status" value="1"/>
</dbReference>